<evidence type="ECO:0000256" key="5">
    <source>
        <dbReference type="ARBA" id="ARBA00022989"/>
    </source>
</evidence>
<feature type="transmembrane region" description="Helical" evidence="7">
    <location>
        <begin position="347"/>
        <end position="367"/>
    </location>
</feature>
<name>A0ABP7U2G3_9PSEU</name>
<feature type="transmembrane region" description="Helical" evidence="7">
    <location>
        <begin position="484"/>
        <end position="503"/>
    </location>
</feature>
<keyword evidence="5 7" id="KW-1133">Transmembrane helix</keyword>
<organism evidence="9 10">
    <name type="scientific">Allokutzneria multivorans</name>
    <dbReference type="NCBI Taxonomy" id="1142134"/>
    <lineage>
        <taxon>Bacteria</taxon>
        <taxon>Bacillati</taxon>
        <taxon>Actinomycetota</taxon>
        <taxon>Actinomycetes</taxon>
        <taxon>Pseudonocardiales</taxon>
        <taxon>Pseudonocardiaceae</taxon>
        <taxon>Allokutzneria</taxon>
    </lineage>
</organism>
<dbReference type="PANTHER" id="PTHR30489">
    <property type="entry name" value="LIPOPROTEIN-RELEASING SYSTEM TRANSMEMBRANE PROTEIN LOLE"/>
    <property type="match status" value="1"/>
</dbReference>
<evidence type="ECO:0000256" key="6">
    <source>
        <dbReference type="ARBA" id="ARBA00023136"/>
    </source>
</evidence>
<feature type="transmembrane region" description="Helical" evidence="7">
    <location>
        <begin position="799"/>
        <end position="819"/>
    </location>
</feature>
<dbReference type="EMBL" id="BAABAL010000026">
    <property type="protein sequence ID" value="GAA4034697.1"/>
    <property type="molecule type" value="Genomic_DNA"/>
</dbReference>
<comment type="caution">
    <text evidence="9">The sequence shown here is derived from an EMBL/GenBank/DDBJ whole genome shotgun (WGS) entry which is preliminary data.</text>
</comment>
<feature type="transmembrane region" description="Helical" evidence="7">
    <location>
        <begin position="422"/>
        <end position="449"/>
    </location>
</feature>
<feature type="transmembrane region" description="Helical" evidence="7">
    <location>
        <begin position="708"/>
        <end position="734"/>
    </location>
</feature>
<evidence type="ECO:0000313" key="10">
    <source>
        <dbReference type="Proteomes" id="UP001501747"/>
    </source>
</evidence>
<dbReference type="Proteomes" id="UP001501747">
    <property type="component" value="Unassembled WGS sequence"/>
</dbReference>
<evidence type="ECO:0000256" key="2">
    <source>
        <dbReference type="ARBA" id="ARBA00005236"/>
    </source>
</evidence>
<keyword evidence="6 7" id="KW-0472">Membrane</keyword>
<comment type="similarity">
    <text evidence="2">Belongs to the ABC-4 integral membrane protein family. LolC/E subfamily.</text>
</comment>
<evidence type="ECO:0000256" key="3">
    <source>
        <dbReference type="ARBA" id="ARBA00022475"/>
    </source>
</evidence>
<dbReference type="InterPro" id="IPR051447">
    <property type="entry name" value="Lipoprotein-release_system"/>
</dbReference>
<protein>
    <submittedName>
        <fullName evidence="9">FtsX-like permease family protein</fullName>
    </submittedName>
</protein>
<sequence>MARSPLTSAVLAEARQRPTRLLLTGLAVVVATLFTAGTFMFADTMRKGLELQAAVTPQGASVVVEGRSNPIDDTVLATIRAVPGVTEAAPVTRRSVTVAKTGGTAEPGYWDINADGGKGSLSRYSVVSGAAPSGPGQVAVTENTAKSTGLAVGAKLSLSAWGQKKSADVTVSGVVKGKGDRGSTLVGTPDAVRAVLGQQVTWEQVDVAASGSESAVLSALRSALGAGSTVSTGVERRAAEVRSALSVVDVLFAILSVFTGVALVAAALVVASTFRIVVAQRRRRTALMRCVGATRGQVLRSLLFEAGLSGIAAGVVGVLAAVGLGYAGLAVAGNFTEEPLPPLQVSVTSLLLCVLLATVVTVIAALAPAVGGTRVPPIAALGAAKVTDAGQAKFTRRMIFAALFTAAAVGLLLLPVGKAPMIALVAVAGSGLMAFFALIAAGPVIMPLLAKLLGGLVRLVGGTPGRLAVGNALRVPKRTANTTTVLTLGVVLVSAVLVGMSSIQASSTDRLASRYPAVVQVSSSGSSASGSGIDPKLAEKVRTLPETGTFSLVSRGEVKIGSSEVYVAGMDVAAYPPVARTNADEGSLKDLAPGTIAVSRTYAEKFGVKFGQTVAVTATGGQPLQAKVIAVYRGNAALGSAVLHPGDFAKVRPSDKPQIMLVDPAPGVDKDKLKSAVSTALGNDTTLSVMVPGDEKAAMEKMFTTMTLIALGLVGMTVLVAVVGVAVTLSLSVVERTQENGLLRALGLTRGGMRATLAWEAVVFGACAAVLGLVLGSLYGSIGVRSLGEFDIISIPYGQLALVGGGLLLLTMVAAVGPARRSARTSPLQALATD</sequence>
<evidence type="ECO:0000313" key="9">
    <source>
        <dbReference type="EMBL" id="GAA4034697.1"/>
    </source>
</evidence>
<comment type="subcellular location">
    <subcellularLocation>
        <location evidence="1">Cell membrane</location>
        <topology evidence="1">Multi-pass membrane protein</topology>
    </subcellularLocation>
</comment>
<feature type="transmembrane region" description="Helical" evidence="7">
    <location>
        <begin position="755"/>
        <end position="779"/>
    </location>
</feature>
<evidence type="ECO:0000256" key="4">
    <source>
        <dbReference type="ARBA" id="ARBA00022692"/>
    </source>
</evidence>
<evidence type="ECO:0000259" key="8">
    <source>
        <dbReference type="Pfam" id="PF02687"/>
    </source>
</evidence>
<keyword evidence="4 7" id="KW-0812">Transmembrane</keyword>
<feature type="domain" description="ABC3 transporter permease C-terminal" evidence="8">
    <location>
        <begin position="714"/>
        <end position="827"/>
    </location>
</feature>
<keyword evidence="10" id="KW-1185">Reference proteome</keyword>
<dbReference type="PANTHER" id="PTHR30489:SF0">
    <property type="entry name" value="LIPOPROTEIN-RELEASING SYSTEM TRANSMEMBRANE PROTEIN LOLE"/>
    <property type="match status" value="1"/>
</dbReference>
<evidence type="ECO:0000256" key="1">
    <source>
        <dbReference type="ARBA" id="ARBA00004651"/>
    </source>
</evidence>
<feature type="transmembrane region" description="Helical" evidence="7">
    <location>
        <begin position="299"/>
        <end position="327"/>
    </location>
</feature>
<dbReference type="Pfam" id="PF02687">
    <property type="entry name" value="FtsX"/>
    <property type="match status" value="2"/>
</dbReference>
<dbReference type="InterPro" id="IPR003838">
    <property type="entry name" value="ABC3_permease_C"/>
</dbReference>
<feature type="transmembrane region" description="Helical" evidence="7">
    <location>
        <begin position="21"/>
        <end position="42"/>
    </location>
</feature>
<dbReference type="RefSeq" id="WP_344885015.1">
    <property type="nucleotide sequence ID" value="NZ_BAABAL010000026.1"/>
</dbReference>
<keyword evidence="3" id="KW-1003">Cell membrane</keyword>
<feature type="transmembrane region" description="Helical" evidence="7">
    <location>
        <begin position="398"/>
        <end position="416"/>
    </location>
</feature>
<accession>A0ABP7U2G3</accession>
<feature type="domain" description="ABC3 transporter permease C-terminal" evidence="8">
    <location>
        <begin position="257"/>
        <end position="371"/>
    </location>
</feature>
<reference evidence="10" key="1">
    <citation type="journal article" date="2019" name="Int. J. Syst. Evol. Microbiol.">
        <title>The Global Catalogue of Microorganisms (GCM) 10K type strain sequencing project: providing services to taxonomists for standard genome sequencing and annotation.</title>
        <authorList>
            <consortium name="The Broad Institute Genomics Platform"/>
            <consortium name="The Broad Institute Genome Sequencing Center for Infectious Disease"/>
            <person name="Wu L."/>
            <person name="Ma J."/>
        </authorList>
    </citation>
    <scope>NUCLEOTIDE SEQUENCE [LARGE SCALE GENOMIC DNA]</scope>
    <source>
        <strain evidence="10">JCM 17342</strain>
    </source>
</reference>
<gene>
    <name evidence="9" type="ORF">GCM10022247_70000</name>
</gene>
<proteinExistence type="inferred from homology"/>
<evidence type="ECO:0000256" key="7">
    <source>
        <dbReference type="SAM" id="Phobius"/>
    </source>
</evidence>
<feature type="transmembrane region" description="Helical" evidence="7">
    <location>
        <begin position="250"/>
        <end position="278"/>
    </location>
</feature>